<dbReference type="NCBIfam" id="TIGR00277">
    <property type="entry name" value="HDIG"/>
    <property type="match status" value="1"/>
</dbReference>
<proteinExistence type="predicted"/>
<comment type="caution">
    <text evidence="2">The sequence shown here is derived from an EMBL/GenBank/DDBJ whole genome shotgun (WGS) entry which is preliminary data.</text>
</comment>
<dbReference type="SUPFAM" id="SSF109604">
    <property type="entry name" value="HD-domain/PDEase-like"/>
    <property type="match status" value="1"/>
</dbReference>
<evidence type="ECO:0000313" key="2">
    <source>
        <dbReference type="EMBL" id="OEH86417.1"/>
    </source>
</evidence>
<evidence type="ECO:0000313" key="3">
    <source>
        <dbReference type="Proteomes" id="UP000095255"/>
    </source>
</evidence>
<reference evidence="2 3" key="1">
    <citation type="submission" date="2016-09" db="EMBL/GenBank/DDBJ databases">
        <title>Desulfuribacillus arsenicus sp. nov., an obligately anaerobic, dissimilatory arsenic- and antimonate-reducing bacterium isolated from anoxic sediments.</title>
        <authorList>
            <person name="Abin C.A."/>
            <person name="Hollibaugh J.T."/>
        </authorList>
    </citation>
    <scope>NUCLEOTIDE SEQUENCE [LARGE SCALE GENOMIC DNA]</scope>
    <source>
        <strain evidence="2 3">MLFW-2</strain>
    </source>
</reference>
<accession>A0A1E5L8D0</accession>
<dbReference type="InterPro" id="IPR003607">
    <property type="entry name" value="HD/PDEase_dom"/>
</dbReference>
<evidence type="ECO:0000259" key="1">
    <source>
        <dbReference type="PROSITE" id="PS51832"/>
    </source>
</evidence>
<dbReference type="PANTHER" id="PTHR43155">
    <property type="entry name" value="CYCLIC DI-GMP PHOSPHODIESTERASE PA4108-RELATED"/>
    <property type="match status" value="1"/>
</dbReference>
<dbReference type="STRING" id="1390249.BHU72_13445"/>
<dbReference type="SMART" id="SM00471">
    <property type="entry name" value="HDc"/>
    <property type="match status" value="1"/>
</dbReference>
<keyword evidence="3" id="KW-1185">Reference proteome</keyword>
<dbReference type="Pfam" id="PF13487">
    <property type="entry name" value="HD_5"/>
    <property type="match status" value="1"/>
</dbReference>
<dbReference type="EMBL" id="MJAT01000004">
    <property type="protein sequence ID" value="OEH86417.1"/>
    <property type="molecule type" value="Genomic_DNA"/>
</dbReference>
<dbReference type="AlphaFoldDB" id="A0A1E5L8D0"/>
<dbReference type="Proteomes" id="UP000095255">
    <property type="component" value="Unassembled WGS sequence"/>
</dbReference>
<feature type="domain" description="HD-GYP" evidence="1">
    <location>
        <begin position="42"/>
        <end position="238"/>
    </location>
</feature>
<dbReference type="InterPro" id="IPR037522">
    <property type="entry name" value="HD_GYP_dom"/>
</dbReference>
<dbReference type="Gene3D" id="1.10.3210.10">
    <property type="entry name" value="Hypothetical protein af1432"/>
    <property type="match status" value="1"/>
</dbReference>
<protein>
    <recommendedName>
        <fullName evidence="1">HD-GYP domain-containing protein</fullName>
    </recommendedName>
</protein>
<dbReference type="PANTHER" id="PTHR43155:SF2">
    <property type="entry name" value="CYCLIC DI-GMP PHOSPHODIESTERASE PA4108"/>
    <property type="match status" value="1"/>
</dbReference>
<sequence>MAGIVEIYHETIFVIKQMVEDVRFNREVQSQNIKEQAEKIKNLVLEESNLFHLIDQLKEVELYFYTHPIDVAIISSMLGKWLKLGEDDIYQLACAGLIHDIGKAKIPNSLLNKKFTLNEEDLEIFQKHTLKGYEILKAKDEWQEGVLLAVLQHHERQDGKGYPSGLEGNETHQFAKIVGIADMFDAMRSERSFTAKRPMYHVIKEITEGSYGNLDPMVSQCFLTNIVNGLVGSQVLLSNGMTGKVIYVNPTMPSRPMVQTEQNIIDLSREKDIEIVDIV</sequence>
<dbReference type="InterPro" id="IPR006675">
    <property type="entry name" value="HDIG_dom"/>
</dbReference>
<dbReference type="CDD" id="cd00077">
    <property type="entry name" value="HDc"/>
    <property type="match status" value="1"/>
</dbReference>
<name>A0A1E5L8D0_9FIRM</name>
<dbReference type="PROSITE" id="PS51832">
    <property type="entry name" value="HD_GYP"/>
    <property type="match status" value="1"/>
</dbReference>
<dbReference type="RefSeq" id="WP_069701204.1">
    <property type="nucleotide sequence ID" value="NZ_MJAT01000004.1"/>
</dbReference>
<gene>
    <name evidence="2" type="ORF">BHU72_13445</name>
</gene>
<organism evidence="2 3">
    <name type="scientific">Desulfuribacillus stibiiarsenatis</name>
    <dbReference type="NCBI Taxonomy" id="1390249"/>
    <lineage>
        <taxon>Bacteria</taxon>
        <taxon>Bacillati</taxon>
        <taxon>Bacillota</taxon>
        <taxon>Desulfuribacillia</taxon>
        <taxon>Desulfuribacillales</taxon>
        <taxon>Desulfuribacillaceae</taxon>
        <taxon>Desulfuribacillus</taxon>
    </lineage>
</organism>
<dbReference type="OrthoDB" id="9759601at2"/>